<dbReference type="Gene3D" id="1.25.40.10">
    <property type="entry name" value="Tetratricopeptide repeat domain"/>
    <property type="match status" value="1"/>
</dbReference>
<protein>
    <recommendedName>
        <fullName evidence="3">Kinesin light chain</fullName>
    </recommendedName>
</protein>
<dbReference type="AlphaFoldDB" id="A0A504Z4W4"/>
<proteinExistence type="predicted"/>
<dbReference type="SUPFAM" id="SSF48452">
    <property type="entry name" value="TPR-like"/>
    <property type="match status" value="1"/>
</dbReference>
<evidence type="ECO:0000313" key="1">
    <source>
        <dbReference type="EMBL" id="TPP67471.1"/>
    </source>
</evidence>
<evidence type="ECO:0000313" key="2">
    <source>
        <dbReference type="Proteomes" id="UP000316759"/>
    </source>
</evidence>
<dbReference type="OrthoDB" id="5986190at2759"/>
<sequence length="136" mass="15318">MRRGDCDGTETKSKLIERELEEDGYIAALISPKMRGIYHLCIKYIAEGRLDVAVAMCTRGHQLLRDRDRSTELSALDYGVINLLLGIVLGQQKRYTASITNIEDALKTFEMRVGKEHPSLGCVLTQLAEEHRVGRL</sequence>
<dbReference type="InterPro" id="IPR011990">
    <property type="entry name" value="TPR-like_helical_dom_sf"/>
</dbReference>
<organism evidence="1 2">
    <name type="scientific">Fasciola gigantica</name>
    <name type="common">Giant liver fluke</name>
    <dbReference type="NCBI Taxonomy" id="46835"/>
    <lineage>
        <taxon>Eukaryota</taxon>
        <taxon>Metazoa</taxon>
        <taxon>Spiralia</taxon>
        <taxon>Lophotrochozoa</taxon>
        <taxon>Platyhelminthes</taxon>
        <taxon>Trematoda</taxon>
        <taxon>Digenea</taxon>
        <taxon>Plagiorchiida</taxon>
        <taxon>Echinostomata</taxon>
        <taxon>Echinostomatoidea</taxon>
        <taxon>Fasciolidae</taxon>
        <taxon>Fasciola</taxon>
    </lineage>
</organism>
<keyword evidence="2" id="KW-1185">Reference proteome</keyword>
<gene>
    <name evidence="1" type="ORF">FGIG_04637</name>
</gene>
<dbReference type="STRING" id="46835.A0A504Z4W4"/>
<dbReference type="EMBL" id="SUNJ01000650">
    <property type="protein sequence ID" value="TPP67471.1"/>
    <property type="molecule type" value="Genomic_DNA"/>
</dbReference>
<name>A0A504Z4W4_FASGI</name>
<comment type="caution">
    <text evidence="1">The sequence shown here is derived from an EMBL/GenBank/DDBJ whole genome shotgun (WGS) entry which is preliminary data.</text>
</comment>
<reference evidence="1 2" key="1">
    <citation type="submission" date="2019-04" db="EMBL/GenBank/DDBJ databases">
        <title>Annotation for the trematode Fasciola gigantica.</title>
        <authorList>
            <person name="Choi Y.-J."/>
        </authorList>
    </citation>
    <scope>NUCLEOTIDE SEQUENCE [LARGE SCALE GENOMIC DNA]</scope>
    <source>
        <strain evidence="1">Uganda_cow_1</strain>
    </source>
</reference>
<evidence type="ECO:0008006" key="3">
    <source>
        <dbReference type="Google" id="ProtNLM"/>
    </source>
</evidence>
<dbReference type="Proteomes" id="UP000316759">
    <property type="component" value="Unassembled WGS sequence"/>
</dbReference>
<accession>A0A504Z4W4</accession>